<gene>
    <name evidence="8" type="ORF">Fot_14811</name>
</gene>
<dbReference type="EMBL" id="JBFOLJ010000004">
    <property type="protein sequence ID" value="KAL2545578.1"/>
    <property type="molecule type" value="Genomic_DNA"/>
</dbReference>
<evidence type="ECO:0000256" key="6">
    <source>
        <dbReference type="SAM" id="MobiDB-lite"/>
    </source>
</evidence>
<feature type="domain" description="AIPP2-like SPOC-like" evidence="7">
    <location>
        <begin position="130"/>
        <end position="250"/>
    </location>
</feature>
<evidence type="ECO:0000256" key="5">
    <source>
        <dbReference type="ARBA" id="ARBA00023163"/>
    </source>
</evidence>
<organism evidence="8 9">
    <name type="scientific">Forsythia ovata</name>
    <dbReference type="NCBI Taxonomy" id="205694"/>
    <lineage>
        <taxon>Eukaryota</taxon>
        <taxon>Viridiplantae</taxon>
        <taxon>Streptophyta</taxon>
        <taxon>Embryophyta</taxon>
        <taxon>Tracheophyta</taxon>
        <taxon>Spermatophyta</taxon>
        <taxon>Magnoliopsida</taxon>
        <taxon>eudicotyledons</taxon>
        <taxon>Gunneridae</taxon>
        <taxon>Pentapetalae</taxon>
        <taxon>asterids</taxon>
        <taxon>lamiids</taxon>
        <taxon>Lamiales</taxon>
        <taxon>Oleaceae</taxon>
        <taxon>Forsythieae</taxon>
        <taxon>Forsythia</taxon>
    </lineage>
</organism>
<dbReference type="PANTHER" id="PTHR33304">
    <property type="match status" value="1"/>
</dbReference>
<dbReference type="InterPro" id="IPR049914">
    <property type="entry name" value="PHD1-3/5-6"/>
</dbReference>
<keyword evidence="3" id="KW-0862">Zinc</keyword>
<protein>
    <submittedName>
        <fullName evidence="8">RING/FYVE/PHD zinc finger superfamily protein</fullName>
    </submittedName>
</protein>
<dbReference type="InterPro" id="IPR056280">
    <property type="entry name" value="AIPP2-like_SPOC"/>
</dbReference>
<dbReference type="PANTHER" id="PTHR33304:SF9">
    <property type="entry name" value="RING_FYVE_PHD ZINC FINGER SUPERFAMILY PROTEIN"/>
    <property type="match status" value="1"/>
</dbReference>
<keyword evidence="9" id="KW-1185">Reference proteome</keyword>
<feature type="compositionally biased region" description="Basic residues" evidence="6">
    <location>
        <begin position="1"/>
        <end position="13"/>
    </location>
</feature>
<evidence type="ECO:0000256" key="2">
    <source>
        <dbReference type="ARBA" id="ARBA00022771"/>
    </source>
</evidence>
<keyword evidence="1" id="KW-0479">Metal-binding</keyword>
<accession>A0ABD1W7D8</accession>
<dbReference type="GO" id="GO:0008270">
    <property type="term" value="F:zinc ion binding"/>
    <property type="evidence" value="ECO:0007669"/>
    <property type="project" value="UniProtKB-KW"/>
</dbReference>
<keyword evidence="5" id="KW-0804">Transcription</keyword>
<feature type="region of interest" description="Disordered" evidence="6">
    <location>
        <begin position="1"/>
        <end position="42"/>
    </location>
</feature>
<comment type="caution">
    <text evidence="8">The sequence shown here is derived from an EMBL/GenBank/DDBJ whole genome shotgun (WGS) entry which is preliminary data.</text>
</comment>
<proteinExistence type="predicted"/>
<evidence type="ECO:0000313" key="8">
    <source>
        <dbReference type="EMBL" id="KAL2545578.1"/>
    </source>
</evidence>
<evidence type="ECO:0000313" key="9">
    <source>
        <dbReference type="Proteomes" id="UP001604277"/>
    </source>
</evidence>
<dbReference type="Pfam" id="PF23121">
    <property type="entry name" value="SPOC_AIPP2"/>
    <property type="match status" value="1"/>
</dbReference>
<name>A0ABD1W7D8_9LAMI</name>
<evidence type="ECO:0000256" key="4">
    <source>
        <dbReference type="ARBA" id="ARBA00023015"/>
    </source>
</evidence>
<dbReference type="AlphaFoldDB" id="A0ABD1W7D8"/>
<feature type="compositionally biased region" description="Low complexity" evidence="6">
    <location>
        <begin position="17"/>
        <end position="27"/>
    </location>
</feature>
<dbReference type="Proteomes" id="UP001604277">
    <property type="component" value="Unassembled WGS sequence"/>
</dbReference>
<evidence type="ECO:0000259" key="7">
    <source>
        <dbReference type="Pfam" id="PF23121"/>
    </source>
</evidence>
<reference evidence="9" key="1">
    <citation type="submission" date="2024-07" db="EMBL/GenBank/DDBJ databases">
        <title>Two chromosome-level genome assemblies of Korean endemic species Abeliophyllum distichum and Forsythia ovata (Oleaceae).</title>
        <authorList>
            <person name="Jang H."/>
        </authorList>
    </citation>
    <scope>NUCLEOTIDE SEQUENCE [LARGE SCALE GENOMIC DNA]</scope>
</reference>
<evidence type="ECO:0000256" key="3">
    <source>
        <dbReference type="ARBA" id="ARBA00022833"/>
    </source>
</evidence>
<evidence type="ECO:0000256" key="1">
    <source>
        <dbReference type="ARBA" id="ARBA00022723"/>
    </source>
</evidence>
<keyword evidence="2" id="KW-0863">Zinc-finger</keyword>
<sequence>MLRKPGVHRKHRAWGQSDDSSVSSMNSEIACRDQLSSSGGKRNVSSVAEIIERHAVPSGLTADSLKQETCDTSKQSTLLPVEARSSGGGDSVPIVALDGKSSLGGTSTHVSTAVPICLKSLVIPEHESIWQGSFEVFRSGKILDLREGIQAHLSTCASPKVIEAVNKFNHRIILNEVPRLSTWPVQFQEFGVREDNIALFFFASDRESYEKSYKILLESMMRNDLALKASLNGVELLIFPSNQLPENSQRK</sequence>
<keyword evidence="4" id="KW-0805">Transcription regulation</keyword>